<dbReference type="Pfam" id="PF01844">
    <property type="entry name" value="HNH"/>
    <property type="match status" value="1"/>
</dbReference>
<reference evidence="15 16" key="1">
    <citation type="submission" date="2018-09" db="EMBL/GenBank/DDBJ databases">
        <authorList>
            <person name="Li J."/>
        </authorList>
    </citation>
    <scope>NUCLEOTIDE SEQUENCE [LARGE SCALE GENOMIC DNA]</scope>
    <source>
        <strain evidence="15 16">2129</strain>
    </source>
</reference>
<dbReference type="InterPro" id="IPR036397">
    <property type="entry name" value="RNaseH_sf"/>
</dbReference>
<dbReference type="Pfam" id="PF17894">
    <property type="entry name" value="Cas9_Topo"/>
    <property type="match status" value="1"/>
</dbReference>
<dbReference type="InterPro" id="IPR003615">
    <property type="entry name" value="HNH_nuc"/>
</dbReference>
<name>A0ABN5PPY9_9ACTO</name>
<dbReference type="InterPro" id="IPR041225">
    <property type="entry name" value="Cas9_Topo"/>
</dbReference>
<evidence type="ECO:0000256" key="13">
    <source>
        <dbReference type="SAM" id="MobiDB-lite"/>
    </source>
</evidence>
<evidence type="ECO:0000256" key="4">
    <source>
        <dbReference type="ARBA" id="ARBA00022759"/>
    </source>
</evidence>
<dbReference type="PROSITE" id="PS51749">
    <property type="entry name" value="HNH_CAS9"/>
    <property type="match status" value="1"/>
</dbReference>
<dbReference type="Gene3D" id="3.30.420.10">
    <property type="entry name" value="Ribonuclease H-like superfamily/Ribonuclease H"/>
    <property type="match status" value="2"/>
</dbReference>
<evidence type="ECO:0000256" key="6">
    <source>
        <dbReference type="ARBA" id="ARBA00022842"/>
    </source>
</evidence>
<keyword evidence="9 12" id="KW-0238">DNA-binding</keyword>
<comment type="subunit">
    <text evidence="11">Monomer. Binds crRNA and tracrRNA.</text>
</comment>
<evidence type="ECO:0000256" key="7">
    <source>
        <dbReference type="ARBA" id="ARBA00022884"/>
    </source>
</evidence>
<keyword evidence="6" id="KW-0460">Magnesium</keyword>
<dbReference type="InterPro" id="IPR033114">
    <property type="entry name" value="HNH_CAS9"/>
</dbReference>
<dbReference type="InterPro" id="IPR002711">
    <property type="entry name" value="HNH"/>
</dbReference>
<comment type="cofactor">
    <cofactor evidence="1">
        <name>Mg(2+)</name>
        <dbReference type="ChEBI" id="CHEBI:18420"/>
    </cofactor>
</comment>
<dbReference type="EMBL" id="CP032514">
    <property type="protein sequence ID" value="AYD89104.1"/>
    <property type="molecule type" value="Genomic_DNA"/>
</dbReference>
<evidence type="ECO:0000256" key="11">
    <source>
        <dbReference type="ARBA" id="ARBA00046380"/>
    </source>
</evidence>
<evidence type="ECO:0000256" key="3">
    <source>
        <dbReference type="ARBA" id="ARBA00022723"/>
    </source>
</evidence>
<evidence type="ECO:0000259" key="14">
    <source>
        <dbReference type="PROSITE" id="PS51749"/>
    </source>
</evidence>
<keyword evidence="2 12" id="KW-0540">Nuclease</keyword>
<dbReference type="InterPro" id="IPR041217">
    <property type="entry name" value="Cas9_C"/>
</dbReference>
<dbReference type="Proteomes" id="UP000273001">
    <property type="component" value="Chromosome"/>
</dbReference>
<dbReference type="SMART" id="SM00507">
    <property type="entry name" value="HNHc"/>
    <property type="match status" value="1"/>
</dbReference>
<dbReference type="InterPro" id="IPR040796">
    <property type="entry name" value="Cas9_b_hairpin"/>
</dbReference>
<keyword evidence="8" id="KW-0051">Antiviral defense</keyword>
<dbReference type="Pfam" id="PF18470">
    <property type="entry name" value="Cas9_a"/>
    <property type="match status" value="1"/>
</dbReference>
<dbReference type="Pfam" id="PF17893">
    <property type="entry name" value="Cas9_b_hairpin"/>
    <property type="match status" value="1"/>
</dbReference>
<dbReference type="Gene3D" id="3.30.70.3520">
    <property type="match status" value="1"/>
</dbReference>
<protein>
    <submittedName>
        <fullName evidence="15">HNH endonuclease</fullName>
    </submittedName>
</protein>
<evidence type="ECO:0000313" key="15">
    <source>
        <dbReference type="EMBL" id="AYD89104.1"/>
    </source>
</evidence>
<dbReference type="Gene3D" id="1.10.30.50">
    <property type="match status" value="1"/>
</dbReference>
<keyword evidence="4 12" id="KW-0255">Endonuclease</keyword>
<evidence type="ECO:0000256" key="2">
    <source>
        <dbReference type="ARBA" id="ARBA00022722"/>
    </source>
</evidence>
<dbReference type="Pfam" id="PF18541">
    <property type="entry name" value="RuvC_III"/>
    <property type="match status" value="1"/>
</dbReference>
<keyword evidence="10" id="KW-0464">Manganese</keyword>
<feature type="domain" description="HNH Cas9-type" evidence="14">
    <location>
        <begin position="500"/>
        <end position="662"/>
    </location>
</feature>
<dbReference type="NCBIfam" id="TIGR01865">
    <property type="entry name" value="cas_Csn1"/>
    <property type="match status" value="1"/>
</dbReference>
<evidence type="ECO:0000256" key="10">
    <source>
        <dbReference type="ARBA" id="ARBA00023211"/>
    </source>
</evidence>
<dbReference type="InterPro" id="IPR041383">
    <property type="entry name" value="RuvC_III"/>
</dbReference>
<dbReference type="GO" id="GO:0004519">
    <property type="term" value="F:endonuclease activity"/>
    <property type="evidence" value="ECO:0007669"/>
    <property type="project" value="UniProtKB-KW"/>
</dbReference>
<evidence type="ECO:0000313" key="16">
    <source>
        <dbReference type="Proteomes" id="UP000273001"/>
    </source>
</evidence>
<keyword evidence="7" id="KW-0694">RNA-binding</keyword>
<proteinExistence type="predicted"/>
<dbReference type="InterPro" id="IPR040619">
    <property type="entry name" value="Cas9_alpha-helical_lobe"/>
</dbReference>
<evidence type="ECO:0000256" key="8">
    <source>
        <dbReference type="ARBA" id="ARBA00023118"/>
    </source>
</evidence>
<evidence type="ECO:0000256" key="12">
    <source>
        <dbReference type="PROSITE-ProRule" id="PRU01085"/>
    </source>
</evidence>
<evidence type="ECO:0000256" key="5">
    <source>
        <dbReference type="ARBA" id="ARBA00022801"/>
    </source>
</evidence>
<keyword evidence="16" id="KW-1185">Reference proteome</keyword>
<evidence type="ECO:0000256" key="9">
    <source>
        <dbReference type="ARBA" id="ARBA00023125"/>
    </source>
</evidence>
<keyword evidence="5 12" id="KW-0378">Hydrolase</keyword>
<sequence length="1090" mass="121774">MATRHINVGIDVGSHSVGLAAIEVDGNGVPTRVLSALSHIHDSGLDKDGAKNALTRRNTSGAARRTRRLIRRRRRRLKNLDDTLQRLGYPVPDYGDDKDPYLIWRVRAELADHPLPEEARRPAIAMAVRHIARHRGWRNPYTKAESLLEPAPDSSFMEAVRNRITERTGEILEDGLTPGQIMQQVALTRRLPMRGQTGLLGKIHQSDNANEIRRICAVQGVSDEDCRAIILAVFAAESPRGSAVGRVGRDPLPGQEALPRAPKCDPEFQRYRIISITANLRIHDNGEARPLSADERRGVVSFLLGSSTDDPGWDDVSDLLGIARQDLHGTARLTADGERSAARPPIDATDRVVRRCPIKALQSWWAEADTERRSAMVHQLYEATEDSECAEFLSSLSEKEQGALDKVHLPVGRAAYSRDSLTRLNEHMLTTTDDLHQARKAVFGVDDGWVPPAEPIGTPVGNPAVDRTVKVVARFLNAVKDVYGVPERIQVEHVRDGFVSERMAREIDLENKRRFEQNQRTIAQIHEALGRGGEVRRSDVIRYEAITLQDSKCLYCGNPIGYDDAELDHIVPQAGPGSNNHRENLVAVCGPCNQQKSKKIFSEWATSCDRPGVSVEAAVKRVRAWRNRPESMDRTQLSRLKKDVITRLRRTREDPPIDERSMESVAWMANELRHRIAAAFPEPRTQVAVYRGSVTAAARRAAGIDSRVNLLGEKGRKDRLDRRHHAVDAAVVALMRPGIAKTLAERSSLRWEQLYRRENQTWRDNAWLGPEAREKFEQWKNSMLRLVGLLNAALAEDTIYVTENIRLRLGDGAAHDDTIRSLGRVRLGDGLTAAQVDRASSEALWCALTRQPDYDQKKGLPADPQRVIRVHGTPVRAEEQVTVFTKDKKSGSPTEKPFAAIPVHGGYAEISSTIHHARIYRIEGRKPAYAMLRVFSCDLQRHRTENLFAAEVLPQSISMRCAEPKLRAALRDQTATYLGWVVVGDELEVPMSGFSRGKIGDFLAEYPDTYRWRVHGFYSESQLRLRPSQMAAEGLPDDAPDAVHKTLGTPGWVIAVNALGASHPRVIRRDALGRPRTASTAGLPVSWRIE</sequence>
<dbReference type="InterPro" id="IPR028629">
    <property type="entry name" value="Cas9"/>
</dbReference>
<organism evidence="15 16">
    <name type="scientific">Actinomyces lilanjuaniae</name>
    <dbReference type="NCBI Taxonomy" id="2321394"/>
    <lineage>
        <taxon>Bacteria</taxon>
        <taxon>Bacillati</taxon>
        <taxon>Actinomycetota</taxon>
        <taxon>Actinomycetes</taxon>
        <taxon>Actinomycetales</taxon>
        <taxon>Actinomycetaceae</taxon>
        <taxon>Actinomyces</taxon>
    </lineage>
</organism>
<evidence type="ECO:0000256" key="1">
    <source>
        <dbReference type="ARBA" id="ARBA00001946"/>
    </source>
</evidence>
<gene>
    <name evidence="15" type="ORF">D5R93_01805</name>
</gene>
<accession>A0ABN5PPY9</accession>
<dbReference type="Pfam" id="PF18525">
    <property type="entry name" value="Cas9_C"/>
    <property type="match status" value="1"/>
</dbReference>
<dbReference type="RefSeq" id="WP_120203447.1">
    <property type="nucleotide sequence ID" value="NZ_CP032514.1"/>
</dbReference>
<feature type="region of interest" description="Disordered" evidence="13">
    <location>
        <begin position="242"/>
        <end position="261"/>
    </location>
</feature>
<keyword evidence="3" id="KW-0479">Metal-binding</keyword>